<dbReference type="PROSITE" id="PS50404">
    <property type="entry name" value="GST_NTER"/>
    <property type="match status" value="1"/>
</dbReference>
<dbReference type="InterPro" id="IPR050983">
    <property type="entry name" value="GST_Omega/HSP26"/>
</dbReference>
<dbReference type="OrthoDB" id="9810080at2"/>
<dbReference type="PANTHER" id="PTHR43968">
    <property type="match status" value="1"/>
</dbReference>
<protein>
    <recommendedName>
        <fullName evidence="5">Glutathione S-transferase</fullName>
    </recommendedName>
</protein>
<dbReference type="SFLD" id="SFLDS00019">
    <property type="entry name" value="Glutathione_Transferase_(cytos"/>
    <property type="match status" value="1"/>
</dbReference>
<gene>
    <name evidence="3" type="ORF">CAK95_01140</name>
</gene>
<organism evidence="3 4">
    <name type="scientific">Pseudorhodoplanes sinuspersici</name>
    <dbReference type="NCBI Taxonomy" id="1235591"/>
    <lineage>
        <taxon>Bacteria</taxon>
        <taxon>Pseudomonadati</taxon>
        <taxon>Pseudomonadota</taxon>
        <taxon>Alphaproteobacteria</taxon>
        <taxon>Hyphomicrobiales</taxon>
        <taxon>Pseudorhodoplanes</taxon>
    </lineage>
</organism>
<dbReference type="CDD" id="cd00299">
    <property type="entry name" value="GST_C_family"/>
    <property type="match status" value="1"/>
</dbReference>
<dbReference type="SFLD" id="SFLDG00358">
    <property type="entry name" value="Main_(cytGST)"/>
    <property type="match status" value="1"/>
</dbReference>
<reference evidence="3 4" key="1">
    <citation type="submission" date="2017-05" db="EMBL/GenBank/DDBJ databases">
        <title>Full genome sequence of Pseudorhodoplanes sinuspersici.</title>
        <authorList>
            <person name="Dastgheib S.M.M."/>
            <person name="Shavandi M."/>
            <person name="Tirandaz H."/>
        </authorList>
    </citation>
    <scope>NUCLEOTIDE SEQUENCE [LARGE SCALE GENOMIC DNA]</scope>
    <source>
        <strain evidence="3 4">RIPI110</strain>
    </source>
</reference>
<dbReference type="InterPro" id="IPR004046">
    <property type="entry name" value="GST_C"/>
</dbReference>
<dbReference type="Proteomes" id="UP000194137">
    <property type="component" value="Chromosome"/>
</dbReference>
<accession>A0A1W6ZKH2</accession>
<dbReference type="AlphaFoldDB" id="A0A1W6ZKH2"/>
<evidence type="ECO:0008006" key="5">
    <source>
        <dbReference type="Google" id="ProtNLM"/>
    </source>
</evidence>
<keyword evidence="4" id="KW-1185">Reference proteome</keyword>
<dbReference type="PROSITE" id="PS50405">
    <property type="entry name" value="GST_CTER"/>
    <property type="match status" value="1"/>
</dbReference>
<dbReference type="CDD" id="cd00570">
    <property type="entry name" value="GST_N_family"/>
    <property type="match status" value="1"/>
</dbReference>
<dbReference type="STRING" id="1235591.CAK95_01140"/>
<dbReference type="KEGG" id="psin:CAK95_01140"/>
<feature type="domain" description="GST C-terminal" evidence="2">
    <location>
        <begin position="89"/>
        <end position="245"/>
    </location>
</feature>
<sequence>MKMLTLYNAAHSTCSQKVRICLAEKGLKFEDIKLDIGKAKEHLRPEYLKINPNGVVPTLIDDSQIIIDSSVICEYLEEKYPDVPLSPPDPVGRARMRAWMRFLEEVPTAAVRVPSFNMGFLPRYEGMDRKTFEGAESDVRPIRKQFYRRMGPNGFKKEDVQASLEQMSNTCTRMNAALEKGPWLLGRQYTLADVIVAPLIDRMADLGMSSIWEKTFPHVTAWYERTKARPSFQQTFYPGARMSEFLNLTPAIKEDAQ</sequence>
<dbReference type="InterPro" id="IPR010987">
    <property type="entry name" value="Glutathione-S-Trfase_C-like"/>
</dbReference>
<evidence type="ECO:0000259" key="2">
    <source>
        <dbReference type="PROSITE" id="PS50405"/>
    </source>
</evidence>
<proteinExistence type="predicted"/>
<dbReference type="SUPFAM" id="SSF52833">
    <property type="entry name" value="Thioredoxin-like"/>
    <property type="match status" value="1"/>
</dbReference>
<evidence type="ECO:0000313" key="3">
    <source>
        <dbReference type="EMBL" id="ARP97839.1"/>
    </source>
</evidence>
<dbReference type="Gene3D" id="1.20.1050.10">
    <property type="match status" value="1"/>
</dbReference>
<dbReference type="SUPFAM" id="SSF47616">
    <property type="entry name" value="GST C-terminal domain-like"/>
    <property type="match status" value="1"/>
</dbReference>
<dbReference type="InterPro" id="IPR036249">
    <property type="entry name" value="Thioredoxin-like_sf"/>
</dbReference>
<dbReference type="Gene3D" id="3.40.30.10">
    <property type="entry name" value="Glutaredoxin"/>
    <property type="match status" value="1"/>
</dbReference>
<dbReference type="GO" id="GO:0005737">
    <property type="term" value="C:cytoplasm"/>
    <property type="evidence" value="ECO:0007669"/>
    <property type="project" value="TreeGrafter"/>
</dbReference>
<evidence type="ECO:0000259" key="1">
    <source>
        <dbReference type="PROSITE" id="PS50404"/>
    </source>
</evidence>
<dbReference type="Pfam" id="PF00043">
    <property type="entry name" value="GST_C"/>
    <property type="match status" value="1"/>
</dbReference>
<name>A0A1W6ZKH2_9HYPH</name>
<dbReference type="InterPro" id="IPR004045">
    <property type="entry name" value="Glutathione_S-Trfase_N"/>
</dbReference>
<dbReference type="InterPro" id="IPR040079">
    <property type="entry name" value="Glutathione_S-Trfase"/>
</dbReference>
<dbReference type="Pfam" id="PF13417">
    <property type="entry name" value="GST_N_3"/>
    <property type="match status" value="1"/>
</dbReference>
<dbReference type="InterPro" id="IPR036282">
    <property type="entry name" value="Glutathione-S-Trfase_C_sf"/>
</dbReference>
<dbReference type="PANTHER" id="PTHR43968:SF6">
    <property type="entry name" value="GLUTATHIONE S-TRANSFERASE OMEGA"/>
    <property type="match status" value="1"/>
</dbReference>
<evidence type="ECO:0000313" key="4">
    <source>
        <dbReference type="Proteomes" id="UP000194137"/>
    </source>
</evidence>
<dbReference type="EMBL" id="CP021112">
    <property type="protein sequence ID" value="ARP97839.1"/>
    <property type="molecule type" value="Genomic_DNA"/>
</dbReference>
<feature type="domain" description="GST N-terminal" evidence="1">
    <location>
        <begin position="2"/>
        <end position="84"/>
    </location>
</feature>